<gene>
    <name evidence="1" type="ORF">RFH988_LOCUS33059</name>
</gene>
<evidence type="ECO:0008006" key="3">
    <source>
        <dbReference type="Google" id="ProtNLM"/>
    </source>
</evidence>
<sequence length="360" mass="41436">MSYEDWPKEPIIEQKSNEKLLVIRGKDTGRPTWHYIFVPHHNLANLKAQPKGSIMDVTKFGRISEYRNNRGEVKATSGWGTNPPRILKNWLEEYNSSPAVDENISLTYINDDIRLCTMQRAIPEQLLGYFHRYFAPQRFHYIELIEDLPSSLARRAGLKSYDRIIFLNGVNVENDSRTQFGHRFDIDRHLPVEMLVCSPATYEHYKANQKIFHFDLSTIQRLKPVYATSTSDSNTDVPAITFDNETFYAIEWENSNIISTVSQSAVFKSPEFTNINDICLIEIENEQYRKGKIIFRGSRSECDKLNTSSISSVSDNVSNIIYNLSVRETLNISGPIDDKPLGTSNRIITLLSDVFIRYMG</sequence>
<evidence type="ECO:0000313" key="1">
    <source>
        <dbReference type="EMBL" id="CAF1365594.1"/>
    </source>
</evidence>
<organism evidence="1 2">
    <name type="scientific">Rotaria sordida</name>
    <dbReference type="NCBI Taxonomy" id="392033"/>
    <lineage>
        <taxon>Eukaryota</taxon>
        <taxon>Metazoa</taxon>
        <taxon>Spiralia</taxon>
        <taxon>Gnathifera</taxon>
        <taxon>Rotifera</taxon>
        <taxon>Eurotatoria</taxon>
        <taxon>Bdelloidea</taxon>
        <taxon>Philodinida</taxon>
        <taxon>Philodinidae</taxon>
        <taxon>Rotaria</taxon>
    </lineage>
</organism>
<accession>A0A815IG46</accession>
<evidence type="ECO:0000313" key="2">
    <source>
        <dbReference type="Proteomes" id="UP000663882"/>
    </source>
</evidence>
<dbReference type="InterPro" id="IPR036034">
    <property type="entry name" value="PDZ_sf"/>
</dbReference>
<proteinExistence type="predicted"/>
<reference evidence="1" key="1">
    <citation type="submission" date="2021-02" db="EMBL/GenBank/DDBJ databases">
        <authorList>
            <person name="Nowell W R."/>
        </authorList>
    </citation>
    <scope>NUCLEOTIDE SEQUENCE</scope>
</reference>
<dbReference type="OrthoDB" id="10070144at2759"/>
<dbReference type="AlphaFoldDB" id="A0A815IG46"/>
<protein>
    <recommendedName>
        <fullName evidence="3">PDZ domain-containing protein</fullName>
    </recommendedName>
</protein>
<dbReference type="SUPFAM" id="SSF50156">
    <property type="entry name" value="PDZ domain-like"/>
    <property type="match status" value="1"/>
</dbReference>
<name>A0A815IG46_9BILA</name>
<dbReference type="Proteomes" id="UP000663882">
    <property type="component" value="Unassembled WGS sequence"/>
</dbReference>
<comment type="caution">
    <text evidence="1">The sequence shown here is derived from an EMBL/GenBank/DDBJ whole genome shotgun (WGS) entry which is preliminary data.</text>
</comment>
<dbReference type="EMBL" id="CAJNOO010004036">
    <property type="protein sequence ID" value="CAF1365594.1"/>
    <property type="molecule type" value="Genomic_DNA"/>
</dbReference>
<dbReference type="Gene3D" id="2.30.42.10">
    <property type="match status" value="1"/>
</dbReference>